<keyword evidence="1" id="KW-0175">Coiled coil</keyword>
<comment type="caution">
    <text evidence="3">The sequence shown here is derived from an EMBL/GenBank/DDBJ whole genome shotgun (WGS) entry which is preliminary data.</text>
</comment>
<dbReference type="SUPFAM" id="SSF57997">
    <property type="entry name" value="Tropomyosin"/>
    <property type="match status" value="1"/>
</dbReference>
<feature type="compositionally biased region" description="Polar residues" evidence="2">
    <location>
        <begin position="128"/>
        <end position="149"/>
    </location>
</feature>
<gene>
    <name evidence="3" type="ORF">V565_093860</name>
</gene>
<feature type="coiled-coil region" evidence="1">
    <location>
        <begin position="201"/>
        <end position="249"/>
    </location>
</feature>
<feature type="coiled-coil region" evidence="1">
    <location>
        <begin position="302"/>
        <end position="399"/>
    </location>
</feature>
<proteinExistence type="predicted"/>
<feature type="region of interest" description="Disordered" evidence="2">
    <location>
        <begin position="122"/>
        <end position="155"/>
    </location>
</feature>
<evidence type="ECO:0000256" key="2">
    <source>
        <dbReference type="SAM" id="MobiDB-lite"/>
    </source>
</evidence>
<dbReference type="OrthoDB" id="3248006at2759"/>
<accession>A0A074RSD8</accession>
<evidence type="ECO:0000313" key="4">
    <source>
        <dbReference type="Proteomes" id="UP000027456"/>
    </source>
</evidence>
<evidence type="ECO:0000256" key="1">
    <source>
        <dbReference type="SAM" id="Coils"/>
    </source>
</evidence>
<dbReference type="HOGENOM" id="CLU_608529_0_0_1"/>
<dbReference type="EMBL" id="AZST01000326">
    <property type="protein sequence ID" value="KEP49754.1"/>
    <property type="molecule type" value="Genomic_DNA"/>
</dbReference>
<protein>
    <submittedName>
        <fullName evidence="3">Uncharacterized protein</fullName>
    </submittedName>
</protein>
<dbReference type="AlphaFoldDB" id="A0A074RSD8"/>
<sequence length="460" mass="51127">MSRTRQDLGYYEQLAVQIVPRHPTRDLPTGIELRLRNSLPNFGTVWDFQILCVRQGTIVKGRPNLAIVVFSSQLAVTKILDSSERDKPGSLWQTNSIMAHTLEQTGPVAEYFSTQIVPRLSSLPRANGQPSSSQVPPRFTPSQPASSTPKDFVPPTIQCPRAEGWERALDGITTGGHTVPFKSSQSTGLTLGSPEWMRARISQLEAELDTARAVRDMALSEQSVVRLAHQTEQNARREATAQKSAAEAELSRKGVEQGQLRVELNGVLTRESVLLKDNHTLRKLLAFAEGELKLVRSSLDDSEKCMQRVKTLESQLEEVQNRAHKLQLQNARLEQQQKHANTTELDVKEKLKKSDSEVKHLRADLASTQEQLEAARASLESTEQKCSSARRMYESTKEKLGTYKERLESEETIVHKLKGTLTPEVYRSLGATYEALGGFLSVVGLPPLCEGGVAPKKESD</sequence>
<evidence type="ECO:0000313" key="3">
    <source>
        <dbReference type="EMBL" id="KEP49754.1"/>
    </source>
</evidence>
<organism evidence="3 4">
    <name type="scientific">Rhizoctonia solani 123E</name>
    <dbReference type="NCBI Taxonomy" id="1423351"/>
    <lineage>
        <taxon>Eukaryota</taxon>
        <taxon>Fungi</taxon>
        <taxon>Dikarya</taxon>
        <taxon>Basidiomycota</taxon>
        <taxon>Agaricomycotina</taxon>
        <taxon>Agaricomycetes</taxon>
        <taxon>Cantharellales</taxon>
        <taxon>Ceratobasidiaceae</taxon>
        <taxon>Rhizoctonia</taxon>
    </lineage>
</organism>
<dbReference type="Proteomes" id="UP000027456">
    <property type="component" value="Unassembled WGS sequence"/>
</dbReference>
<keyword evidence="4" id="KW-1185">Reference proteome</keyword>
<reference evidence="3 4" key="1">
    <citation type="submission" date="2013-12" db="EMBL/GenBank/DDBJ databases">
        <authorList>
            <person name="Cubeta M."/>
            <person name="Pakala S."/>
            <person name="Fedorova N."/>
            <person name="Thomas E."/>
            <person name="Dean R."/>
            <person name="Jabaji S."/>
            <person name="Neate S."/>
            <person name="Toda T."/>
            <person name="Tavantzis S."/>
            <person name="Vilgalys R."/>
            <person name="Bharathan N."/>
            <person name="Pakala S."/>
            <person name="Losada L.S."/>
            <person name="Zafar N."/>
            <person name="Nierman W."/>
        </authorList>
    </citation>
    <scope>NUCLEOTIDE SEQUENCE [LARGE SCALE GENOMIC DNA]</scope>
    <source>
        <strain evidence="3 4">123E</strain>
    </source>
</reference>
<name>A0A074RSD8_9AGAM</name>